<proteinExistence type="predicted"/>
<feature type="compositionally biased region" description="Basic residues" evidence="1">
    <location>
        <begin position="20"/>
        <end position="35"/>
    </location>
</feature>
<evidence type="ECO:0000256" key="1">
    <source>
        <dbReference type="SAM" id="MobiDB-lite"/>
    </source>
</evidence>
<keyword evidence="2" id="KW-0472">Membrane</keyword>
<comment type="caution">
    <text evidence="3">The sequence shown here is derived from an EMBL/GenBank/DDBJ whole genome shotgun (WGS) entry which is preliminary data.</text>
</comment>
<dbReference type="RefSeq" id="WP_227222113.1">
    <property type="nucleotide sequence ID" value="NZ_JBBMEI010000014.1"/>
</dbReference>
<accession>A0ABV1AID9</accession>
<feature type="transmembrane region" description="Helical" evidence="2">
    <location>
        <begin position="80"/>
        <end position="102"/>
    </location>
</feature>
<evidence type="ECO:0000256" key="2">
    <source>
        <dbReference type="SAM" id="Phobius"/>
    </source>
</evidence>
<evidence type="ECO:0000313" key="3">
    <source>
        <dbReference type="EMBL" id="MEQ2357934.1"/>
    </source>
</evidence>
<feature type="compositionally biased region" description="Polar residues" evidence="1">
    <location>
        <begin position="7"/>
        <end position="19"/>
    </location>
</feature>
<feature type="region of interest" description="Disordered" evidence="1">
    <location>
        <begin position="1"/>
        <end position="77"/>
    </location>
</feature>
<sequence length="265" mass="29882">MEKEYVTLNSGSKTAARSSKNTKSRRKTGHSKSNIRRSALETKRTGSSRTGMRKVNGSSKSTSPRTSRSKKKSRSRKMDIPVQYIAGGAVLVILLIAIIFAVRSCGISHKTPERVVKALIESYESGNENKIKKCYGVTKADDNLQAEIDANIKYFAAHSPEKIQINKCDKIYQDGNYAFIYITYDLVLKDGQSYPCISTYMTQKKDDNKYYILAPSDVTNDMNKQAAEKYALFMKTDAYQEYTVAYDKFIKKNPGYEEKIASKLS</sequence>
<gene>
    <name evidence="3" type="ORF">WMO75_06195</name>
</gene>
<keyword evidence="2" id="KW-1133">Transmembrane helix</keyword>
<keyword evidence="2" id="KW-0812">Transmembrane</keyword>
<dbReference type="Proteomes" id="UP001446032">
    <property type="component" value="Unassembled WGS sequence"/>
</dbReference>
<reference evidence="3 4" key="1">
    <citation type="submission" date="2024-03" db="EMBL/GenBank/DDBJ databases">
        <title>Human intestinal bacterial collection.</title>
        <authorList>
            <person name="Pauvert C."/>
            <person name="Hitch T.C.A."/>
            <person name="Clavel T."/>
        </authorList>
    </citation>
    <scope>NUCLEOTIDE SEQUENCE [LARGE SCALE GENOMIC DNA]</scope>
    <source>
        <strain evidence="3 4">CLA-AA-H95</strain>
    </source>
</reference>
<keyword evidence="4" id="KW-1185">Reference proteome</keyword>
<organism evidence="3 4">
    <name type="scientific">Blautia intestinihominis</name>
    <dbReference type="NCBI Taxonomy" id="3133152"/>
    <lineage>
        <taxon>Bacteria</taxon>
        <taxon>Bacillati</taxon>
        <taxon>Bacillota</taxon>
        <taxon>Clostridia</taxon>
        <taxon>Lachnospirales</taxon>
        <taxon>Lachnospiraceae</taxon>
        <taxon>Blautia</taxon>
    </lineage>
</organism>
<name>A0ABV1AID9_9FIRM</name>
<protein>
    <submittedName>
        <fullName evidence="3">Uncharacterized protein</fullName>
    </submittedName>
</protein>
<dbReference type="EMBL" id="JBBMEI010000014">
    <property type="protein sequence ID" value="MEQ2357934.1"/>
    <property type="molecule type" value="Genomic_DNA"/>
</dbReference>
<evidence type="ECO:0000313" key="4">
    <source>
        <dbReference type="Proteomes" id="UP001446032"/>
    </source>
</evidence>